<evidence type="ECO:0000256" key="1">
    <source>
        <dbReference type="SAM" id="MobiDB-lite"/>
    </source>
</evidence>
<evidence type="ECO:0008006" key="4">
    <source>
        <dbReference type="Google" id="ProtNLM"/>
    </source>
</evidence>
<sequence>MSQRPNDERSASSVVDGSGSPSRRDTTSQYLEGNTATRVDVNNSSEVNVPLNEYAIDSKLKSVELVTYYDAIKDNNWVKAMNSEIEALNKNSTWTITDFPTDDVVVIGNDQKEIDVFKTFLSNKFIIKVKGRTLQLMRMLEIRRLHLSGICIKGWNTSSKAHTDTVTDIGKSCERGDEDSESDADEVYDESERFMASGNGDRDGSTWELSVARTTPNFESHSV</sequence>
<evidence type="ECO:0000313" key="2">
    <source>
        <dbReference type="EMBL" id="GJT88781.1"/>
    </source>
</evidence>
<accession>A0ABQ5HMY0</accession>
<feature type="compositionally biased region" description="Polar residues" evidence="1">
    <location>
        <begin position="11"/>
        <end position="39"/>
    </location>
</feature>
<feature type="region of interest" description="Disordered" evidence="1">
    <location>
        <begin position="169"/>
        <end position="223"/>
    </location>
</feature>
<evidence type="ECO:0000313" key="3">
    <source>
        <dbReference type="Proteomes" id="UP001151760"/>
    </source>
</evidence>
<feature type="compositionally biased region" description="Acidic residues" evidence="1">
    <location>
        <begin position="176"/>
        <end position="189"/>
    </location>
</feature>
<feature type="compositionally biased region" description="Basic and acidic residues" evidence="1">
    <location>
        <begin position="1"/>
        <end position="10"/>
    </location>
</feature>
<comment type="caution">
    <text evidence="2">The sequence shown here is derived from an EMBL/GenBank/DDBJ whole genome shotgun (WGS) entry which is preliminary data.</text>
</comment>
<reference evidence="2" key="1">
    <citation type="journal article" date="2022" name="Int. J. Mol. Sci.">
        <title>Draft Genome of Tanacetum Coccineum: Genomic Comparison of Closely Related Tanacetum-Family Plants.</title>
        <authorList>
            <person name="Yamashiro T."/>
            <person name="Shiraishi A."/>
            <person name="Nakayama K."/>
            <person name="Satake H."/>
        </authorList>
    </citation>
    <scope>NUCLEOTIDE SEQUENCE</scope>
</reference>
<feature type="region of interest" description="Disordered" evidence="1">
    <location>
        <begin position="1"/>
        <end position="39"/>
    </location>
</feature>
<gene>
    <name evidence="2" type="ORF">Tco_1070498</name>
</gene>
<name>A0ABQ5HMY0_9ASTR</name>
<protein>
    <recommendedName>
        <fullName evidence="4">Gag-pol polyprotein</fullName>
    </recommendedName>
</protein>
<feature type="compositionally biased region" description="Polar residues" evidence="1">
    <location>
        <begin position="212"/>
        <end position="223"/>
    </location>
</feature>
<dbReference type="EMBL" id="BQNB010019763">
    <property type="protein sequence ID" value="GJT88781.1"/>
    <property type="molecule type" value="Genomic_DNA"/>
</dbReference>
<reference evidence="2" key="2">
    <citation type="submission" date="2022-01" db="EMBL/GenBank/DDBJ databases">
        <authorList>
            <person name="Yamashiro T."/>
            <person name="Shiraishi A."/>
            <person name="Satake H."/>
            <person name="Nakayama K."/>
        </authorList>
    </citation>
    <scope>NUCLEOTIDE SEQUENCE</scope>
</reference>
<dbReference type="Proteomes" id="UP001151760">
    <property type="component" value="Unassembled WGS sequence"/>
</dbReference>
<keyword evidence="3" id="KW-1185">Reference proteome</keyword>
<organism evidence="2 3">
    <name type="scientific">Tanacetum coccineum</name>
    <dbReference type="NCBI Taxonomy" id="301880"/>
    <lineage>
        <taxon>Eukaryota</taxon>
        <taxon>Viridiplantae</taxon>
        <taxon>Streptophyta</taxon>
        <taxon>Embryophyta</taxon>
        <taxon>Tracheophyta</taxon>
        <taxon>Spermatophyta</taxon>
        <taxon>Magnoliopsida</taxon>
        <taxon>eudicotyledons</taxon>
        <taxon>Gunneridae</taxon>
        <taxon>Pentapetalae</taxon>
        <taxon>asterids</taxon>
        <taxon>campanulids</taxon>
        <taxon>Asterales</taxon>
        <taxon>Asteraceae</taxon>
        <taxon>Asteroideae</taxon>
        <taxon>Anthemideae</taxon>
        <taxon>Anthemidinae</taxon>
        <taxon>Tanacetum</taxon>
    </lineage>
</organism>
<proteinExistence type="predicted"/>